<comment type="caution">
    <text evidence="1">The sequence shown here is derived from an EMBL/GenBank/DDBJ whole genome shotgun (WGS) entry which is preliminary data.</text>
</comment>
<dbReference type="AlphaFoldDB" id="A0A7V2AVJ2"/>
<name>A0A7V2AVJ2_UNCEI</name>
<sequence length="119" mass="13220">MDDARDLIHKTVLVKLSNNGEFVFAGVPEEGPFFCRVEAVDEIGVWVENRNFITIEIKDSRGRYVPKEKQEAKKQAVNVLLPWKSITCIVLFAGSEGEAAAKRIVEEAGPGDSRIGFVK</sequence>
<reference evidence="1" key="1">
    <citation type="journal article" date="2020" name="mSystems">
        <title>Genome- and Community-Level Interaction Insights into Carbon Utilization and Element Cycling Functions of Hydrothermarchaeota in Hydrothermal Sediment.</title>
        <authorList>
            <person name="Zhou Z."/>
            <person name="Liu Y."/>
            <person name="Xu W."/>
            <person name="Pan J."/>
            <person name="Luo Z.H."/>
            <person name="Li M."/>
        </authorList>
    </citation>
    <scope>NUCLEOTIDE SEQUENCE [LARGE SCALE GENOMIC DNA]</scope>
    <source>
        <strain evidence="1">SpSt-1233</strain>
    </source>
</reference>
<proteinExistence type="predicted"/>
<gene>
    <name evidence="1" type="ORF">ENO08_06035</name>
</gene>
<protein>
    <submittedName>
        <fullName evidence="1">Uncharacterized protein</fullName>
    </submittedName>
</protein>
<dbReference type="EMBL" id="DSEC01000425">
    <property type="protein sequence ID" value="HER44001.1"/>
    <property type="molecule type" value="Genomic_DNA"/>
</dbReference>
<dbReference type="Proteomes" id="UP000886069">
    <property type="component" value="Unassembled WGS sequence"/>
</dbReference>
<organism evidence="1">
    <name type="scientific">Eiseniibacteriota bacterium</name>
    <dbReference type="NCBI Taxonomy" id="2212470"/>
    <lineage>
        <taxon>Bacteria</taxon>
        <taxon>Candidatus Eiseniibacteriota</taxon>
    </lineage>
</organism>
<accession>A0A7V2AVJ2</accession>
<evidence type="ECO:0000313" key="1">
    <source>
        <dbReference type="EMBL" id="HER44001.1"/>
    </source>
</evidence>